<evidence type="ECO:0000313" key="2">
    <source>
        <dbReference type="Proteomes" id="UP000319836"/>
    </source>
</evidence>
<gene>
    <name evidence="1" type="ORF">E6K80_03455</name>
</gene>
<name>A0A538U8G1_UNCEI</name>
<dbReference type="AlphaFoldDB" id="A0A538U8G1"/>
<accession>A0A538U8G1</accession>
<sequence length="153" mass="16392">MDPTPRPKPASPRWIALAALVILAAGLAVAARQWRPPGVPSPAAPGARSPLRDPIHVALKQAGGEDEKSRWVDDLPEVDLAALSKAKRELFLRVVNTRRCTCGCGYTLAACRIYDATCEKSLPKVRAAYDSVARGSIADATGLRERPARETAP</sequence>
<reference evidence="1 2" key="1">
    <citation type="journal article" date="2019" name="Nat. Microbiol.">
        <title>Mediterranean grassland soil C-N compound turnover is dependent on rainfall and depth, and is mediated by genomically divergent microorganisms.</title>
        <authorList>
            <person name="Diamond S."/>
            <person name="Andeer P.F."/>
            <person name="Li Z."/>
            <person name="Crits-Christoph A."/>
            <person name="Burstein D."/>
            <person name="Anantharaman K."/>
            <person name="Lane K.R."/>
            <person name="Thomas B.C."/>
            <person name="Pan C."/>
            <person name="Northen T.R."/>
            <person name="Banfield J.F."/>
        </authorList>
    </citation>
    <scope>NUCLEOTIDE SEQUENCE [LARGE SCALE GENOMIC DNA]</scope>
    <source>
        <strain evidence="1">WS_10</strain>
    </source>
</reference>
<dbReference type="EMBL" id="VBPA01000075">
    <property type="protein sequence ID" value="TMQ72150.1"/>
    <property type="molecule type" value="Genomic_DNA"/>
</dbReference>
<organism evidence="1 2">
    <name type="scientific">Eiseniibacteriota bacterium</name>
    <dbReference type="NCBI Taxonomy" id="2212470"/>
    <lineage>
        <taxon>Bacteria</taxon>
        <taxon>Candidatus Eiseniibacteriota</taxon>
    </lineage>
</organism>
<protein>
    <submittedName>
        <fullName evidence="1">Uncharacterized protein</fullName>
    </submittedName>
</protein>
<proteinExistence type="predicted"/>
<comment type="caution">
    <text evidence="1">The sequence shown here is derived from an EMBL/GenBank/DDBJ whole genome shotgun (WGS) entry which is preliminary data.</text>
</comment>
<evidence type="ECO:0000313" key="1">
    <source>
        <dbReference type="EMBL" id="TMQ72150.1"/>
    </source>
</evidence>
<dbReference type="Proteomes" id="UP000319836">
    <property type="component" value="Unassembled WGS sequence"/>
</dbReference>